<gene>
    <name evidence="3" type="ORF">A0H81_06093</name>
</gene>
<dbReference type="InterPro" id="IPR051477">
    <property type="entry name" value="Expansin_CellWall"/>
</dbReference>
<name>A0A1C7MC70_GRIFR</name>
<keyword evidence="1 2" id="KW-0732">Signal</keyword>
<comment type="caution">
    <text evidence="3">The sequence shown here is derived from an EMBL/GenBank/DDBJ whole genome shotgun (WGS) entry which is preliminary data.</text>
</comment>
<evidence type="ECO:0000313" key="4">
    <source>
        <dbReference type="Proteomes" id="UP000092993"/>
    </source>
</evidence>
<dbReference type="CDD" id="cd22191">
    <property type="entry name" value="DPBB_RlpA_EXP_N-like"/>
    <property type="match status" value="1"/>
</dbReference>
<keyword evidence="4" id="KW-1185">Reference proteome</keyword>
<dbReference type="Gene3D" id="2.40.40.10">
    <property type="entry name" value="RlpA-like domain"/>
    <property type="match status" value="1"/>
</dbReference>
<sequence length="123" mass="12619">MFFNTFVSTIFAAAFLAGTTHATPIARSGFSGDATFFNPGLGACGANSVDSDHIVALSPSEFASGARCFQHIGVHANGQFVDATVVDLCLGCASGSIDLSPSAFGVLADLSVGRLHGVTWDFE</sequence>
<organism evidence="3 4">
    <name type="scientific">Grifola frondosa</name>
    <name type="common">Maitake</name>
    <name type="synonym">Polyporus frondosus</name>
    <dbReference type="NCBI Taxonomy" id="5627"/>
    <lineage>
        <taxon>Eukaryota</taxon>
        <taxon>Fungi</taxon>
        <taxon>Dikarya</taxon>
        <taxon>Basidiomycota</taxon>
        <taxon>Agaricomycotina</taxon>
        <taxon>Agaricomycetes</taxon>
        <taxon>Polyporales</taxon>
        <taxon>Grifolaceae</taxon>
        <taxon>Grifola</taxon>
    </lineage>
</organism>
<proteinExistence type="predicted"/>
<accession>A0A1C7MC70</accession>
<dbReference type="AlphaFoldDB" id="A0A1C7MC70"/>
<reference evidence="3 4" key="1">
    <citation type="submission" date="2016-03" db="EMBL/GenBank/DDBJ databases">
        <title>Whole genome sequencing of Grifola frondosa 9006-11.</title>
        <authorList>
            <person name="Min B."/>
            <person name="Park H."/>
            <person name="Kim J.-G."/>
            <person name="Cho H."/>
            <person name="Oh Y.-L."/>
            <person name="Kong W.-S."/>
            <person name="Choi I.-G."/>
        </authorList>
    </citation>
    <scope>NUCLEOTIDE SEQUENCE [LARGE SCALE GENOMIC DNA]</scope>
    <source>
        <strain evidence="3 4">9006-11</strain>
    </source>
</reference>
<dbReference type="STRING" id="5627.A0A1C7MC70"/>
<dbReference type="EMBL" id="LUGG01000006">
    <property type="protein sequence ID" value="OBZ73956.1"/>
    <property type="molecule type" value="Genomic_DNA"/>
</dbReference>
<evidence type="ECO:0000256" key="1">
    <source>
        <dbReference type="ARBA" id="ARBA00022729"/>
    </source>
</evidence>
<protein>
    <submittedName>
        <fullName evidence="3">Allergen Asp f 7</fullName>
    </submittedName>
</protein>
<dbReference type="InterPro" id="IPR036908">
    <property type="entry name" value="RlpA-like_sf"/>
</dbReference>
<dbReference type="PANTHER" id="PTHR31836:SF28">
    <property type="entry name" value="SRCR DOMAIN-CONTAINING PROTEIN-RELATED"/>
    <property type="match status" value="1"/>
</dbReference>
<dbReference type="Proteomes" id="UP000092993">
    <property type="component" value="Unassembled WGS sequence"/>
</dbReference>
<dbReference type="SUPFAM" id="SSF50685">
    <property type="entry name" value="Barwin-like endoglucanases"/>
    <property type="match status" value="1"/>
</dbReference>
<dbReference type="PANTHER" id="PTHR31836">
    <property type="match status" value="1"/>
</dbReference>
<evidence type="ECO:0000313" key="3">
    <source>
        <dbReference type="EMBL" id="OBZ73956.1"/>
    </source>
</evidence>
<feature type="chain" id="PRO_5008889051" evidence="2">
    <location>
        <begin position="23"/>
        <end position="123"/>
    </location>
</feature>
<dbReference type="OMA" id="RCAGCAF"/>
<evidence type="ECO:0000256" key="2">
    <source>
        <dbReference type="SAM" id="SignalP"/>
    </source>
</evidence>
<feature type="signal peptide" evidence="2">
    <location>
        <begin position="1"/>
        <end position="22"/>
    </location>
</feature>